<dbReference type="OrthoDB" id="25498at2759"/>
<evidence type="ECO:0000256" key="4">
    <source>
        <dbReference type="HAMAP-Rule" id="MF_03005"/>
    </source>
</evidence>
<evidence type="ECO:0000256" key="1">
    <source>
        <dbReference type="ARBA" id="ARBA00022490"/>
    </source>
</evidence>
<dbReference type="Pfam" id="PF01398">
    <property type="entry name" value="JAB"/>
    <property type="match status" value="1"/>
</dbReference>
<protein>
    <recommendedName>
        <fullName evidence="4">Eukaryotic translation initiation factor 3 subunit F</fullName>
        <shortName evidence="4">eIF3f</shortName>
    </recommendedName>
</protein>
<dbReference type="HAMAP" id="MF_03005">
    <property type="entry name" value="eIF3f"/>
    <property type="match status" value="1"/>
</dbReference>
<dbReference type="CDD" id="cd08064">
    <property type="entry name" value="MPN_eIF3f"/>
    <property type="match status" value="1"/>
</dbReference>
<accession>A0A507BP92</accession>
<dbReference type="InterPro" id="IPR029146">
    <property type="entry name" value="Ten1_animal_plant"/>
</dbReference>
<dbReference type="Pfam" id="PF13012">
    <property type="entry name" value="MitMem_reg"/>
    <property type="match status" value="1"/>
</dbReference>
<dbReference type="GO" id="GO:0003743">
    <property type="term" value="F:translation initiation factor activity"/>
    <property type="evidence" value="ECO:0007669"/>
    <property type="project" value="UniProtKB-UniRule"/>
</dbReference>
<dbReference type="InterPro" id="IPR027531">
    <property type="entry name" value="eIF3f"/>
</dbReference>
<dbReference type="Proteomes" id="UP000319731">
    <property type="component" value="Unassembled WGS sequence"/>
</dbReference>
<dbReference type="GO" id="GO:0001732">
    <property type="term" value="P:formation of cytoplasmic translation initiation complex"/>
    <property type="evidence" value="ECO:0007669"/>
    <property type="project" value="UniProtKB-UniRule"/>
</dbReference>
<dbReference type="GO" id="GO:0008237">
    <property type="term" value="F:metallopeptidase activity"/>
    <property type="evidence" value="ECO:0007669"/>
    <property type="project" value="InterPro"/>
</dbReference>
<dbReference type="Gene3D" id="2.40.50.140">
    <property type="entry name" value="Nucleic acid-binding proteins"/>
    <property type="match status" value="1"/>
</dbReference>
<dbReference type="STRING" id="1806994.A0A507BP92"/>
<evidence type="ECO:0000256" key="2">
    <source>
        <dbReference type="ARBA" id="ARBA00022540"/>
    </source>
</evidence>
<keyword evidence="3 4" id="KW-0648">Protein biosynthesis</keyword>
<dbReference type="GeneID" id="42006663"/>
<organism evidence="6 7">
    <name type="scientific">Synchytrium microbalum</name>
    <dbReference type="NCBI Taxonomy" id="1806994"/>
    <lineage>
        <taxon>Eukaryota</taxon>
        <taxon>Fungi</taxon>
        <taxon>Fungi incertae sedis</taxon>
        <taxon>Chytridiomycota</taxon>
        <taxon>Chytridiomycota incertae sedis</taxon>
        <taxon>Chytridiomycetes</taxon>
        <taxon>Synchytriales</taxon>
        <taxon>Synchytriaceae</taxon>
        <taxon>Synchytrium</taxon>
    </lineage>
</organism>
<dbReference type="PROSITE" id="PS50249">
    <property type="entry name" value="MPN"/>
    <property type="match status" value="1"/>
</dbReference>
<dbReference type="GO" id="GO:1990879">
    <property type="term" value="C:CST complex"/>
    <property type="evidence" value="ECO:0007669"/>
    <property type="project" value="InterPro"/>
</dbReference>
<dbReference type="RefSeq" id="XP_031022699.1">
    <property type="nucleotide sequence ID" value="XM_031171366.1"/>
</dbReference>
<gene>
    <name evidence="6" type="ORF">SmJEL517_g05440</name>
</gene>
<evidence type="ECO:0000256" key="3">
    <source>
        <dbReference type="ARBA" id="ARBA00022917"/>
    </source>
</evidence>
<dbReference type="InterPro" id="IPR037518">
    <property type="entry name" value="MPN"/>
</dbReference>
<dbReference type="Pfam" id="PF15490">
    <property type="entry name" value="Ten1_2"/>
    <property type="match status" value="1"/>
</dbReference>
<dbReference type="GO" id="GO:0033290">
    <property type="term" value="C:eukaryotic 48S preinitiation complex"/>
    <property type="evidence" value="ECO:0007669"/>
    <property type="project" value="UniProtKB-UniRule"/>
</dbReference>
<comment type="subcellular location">
    <subcellularLocation>
        <location evidence="4">Cytoplasm</location>
    </subcellularLocation>
</comment>
<dbReference type="AlphaFoldDB" id="A0A507BP92"/>
<reference evidence="6 7" key="1">
    <citation type="journal article" date="2019" name="Sci. Rep.">
        <title>Comparative genomics of chytrid fungi reveal insights into the obligate biotrophic and pathogenic lifestyle of Synchytrium endobioticum.</title>
        <authorList>
            <person name="van de Vossenberg B.T.L.H."/>
            <person name="Warris S."/>
            <person name="Nguyen H.D.T."/>
            <person name="van Gent-Pelzer M.P.E."/>
            <person name="Joly D.L."/>
            <person name="van de Geest H.C."/>
            <person name="Bonants P.J.M."/>
            <person name="Smith D.S."/>
            <person name="Levesque C.A."/>
            <person name="van der Lee T.A.J."/>
        </authorList>
    </citation>
    <scope>NUCLEOTIDE SEQUENCE [LARGE SCALE GENOMIC DNA]</scope>
    <source>
        <strain evidence="6 7">JEL517</strain>
    </source>
</reference>
<comment type="similarity">
    <text evidence="4">Belongs to the eIF-3 subunit F family.</text>
</comment>
<sequence length="401" mass="44856">MNLPRKHGQILFIQEINSKAAELSGASVRVLGKLISRDSSTNNYTIEYNESQLLVNVSLLGDVGLRIKSLYEFLGELEEGDQRQVVLKARIVRVMDGVDVALYDQAVKIRRKFEHFPTTFAATVHPVVFFSIIDHYLRRTDSQQRVIGALLGVRSDDGNQVEIRNCFPLPVTENGDDEDVVVDMDYFSQMYNLHQTVNSKEILVGWYATGSSSSQVSEKSVWLQEFFAAEIAPHQPIHLVVDTAMKEAMLGLRAYTSSPVGIPDVGATTTAGRMFIQVPCDLKNYDAEKSGLEIISMAKNHAQQSSGLLSDMDNLERSIIQVRQMLDTVGDYVDAVIAGQIKPNRVIGRYLMDTVSSIPKVDATEFERLFNNHLQDLLMVIYLANLTKSQLAIAERLQNLL</sequence>
<proteinExistence type="inferred from homology"/>
<evidence type="ECO:0000259" key="5">
    <source>
        <dbReference type="PROSITE" id="PS50249"/>
    </source>
</evidence>
<evidence type="ECO:0000313" key="6">
    <source>
        <dbReference type="EMBL" id="TPX31207.1"/>
    </source>
</evidence>
<dbReference type="SMART" id="SM00232">
    <property type="entry name" value="JAB_MPN"/>
    <property type="match status" value="1"/>
</dbReference>
<dbReference type="GO" id="GO:0071541">
    <property type="term" value="C:eukaryotic translation initiation factor 3 complex, eIF3m"/>
    <property type="evidence" value="ECO:0007669"/>
    <property type="project" value="TreeGrafter"/>
</dbReference>
<comment type="function">
    <text evidence="4">Component of the eukaryotic translation initiation factor 3 (eIF-3) complex, which is involved in protein synthesis of a specialized repertoire of mRNAs and, together with other initiation factors, stimulates binding of mRNA and methionyl-tRNAi to the 40S ribosome. The eIF-3 complex specifically targets and initiates translation of a subset of mRNAs involved in cell proliferation.</text>
</comment>
<dbReference type="EMBL" id="QEAO01000049">
    <property type="protein sequence ID" value="TPX31207.1"/>
    <property type="molecule type" value="Genomic_DNA"/>
</dbReference>
<feature type="domain" description="MPN" evidence="5">
    <location>
        <begin position="122"/>
        <end position="261"/>
    </location>
</feature>
<keyword evidence="7" id="KW-1185">Reference proteome</keyword>
<dbReference type="Gene3D" id="3.40.140.10">
    <property type="entry name" value="Cytidine Deaminase, domain 2"/>
    <property type="match status" value="1"/>
</dbReference>
<dbReference type="InterPro" id="IPR012340">
    <property type="entry name" value="NA-bd_OB-fold"/>
</dbReference>
<dbReference type="PANTHER" id="PTHR10540">
    <property type="entry name" value="EUKARYOTIC TRANSLATION INITIATION FACTOR 3 SUBUNIT F-RELATED"/>
    <property type="match status" value="1"/>
</dbReference>
<dbReference type="GO" id="GO:0031369">
    <property type="term" value="F:translation initiation factor binding"/>
    <property type="evidence" value="ECO:0007669"/>
    <property type="project" value="InterPro"/>
</dbReference>
<evidence type="ECO:0000313" key="7">
    <source>
        <dbReference type="Proteomes" id="UP000319731"/>
    </source>
</evidence>
<name>A0A507BP92_9FUNG</name>
<dbReference type="InterPro" id="IPR000555">
    <property type="entry name" value="JAMM/MPN+_dom"/>
</dbReference>
<comment type="subunit">
    <text evidence="4">Component of the eukaryotic translation initiation factor 3 (eIF-3) complex.</text>
</comment>
<dbReference type="GO" id="GO:0016282">
    <property type="term" value="C:eukaryotic 43S preinitiation complex"/>
    <property type="evidence" value="ECO:0007669"/>
    <property type="project" value="UniProtKB-UniRule"/>
</dbReference>
<dbReference type="InterPro" id="IPR024969">
    <property type="entry name" value="EIF3F/CSN6-like_C"/>
</dbReference>
<dbReference type="GO" id="GO:0003697">
    <property type="term" value="F:single-stranded DNA binding"/>
    <property type="evidence" value="ECO:0007669"/>
    <property type="project" value="InterPro"/>
</dbReference>
<dbReference type="PANTHER" id="PTHR10540:SF6">
    <property type="entry name" value="EUKARYOTIC TRANSLATION INITIATION FACTOR 3 SUBUNIT F"/>
    <property type="match status" value="1"/>
</dbReference>
<keyword evidence="2 4" id="KW-0396">Initiation factor</keyword>
<keyword evidence="1 4" id="KW-0963">Cytoplasm</keyword>
<comment type="caution">
    <text evidence="6">The sequence shown here is derived from an EMBL/GenBank/DDBJ whole genome shotgun (WGS) entry which is preliminary data.</text>
</comment>